<name>A0A9P8IGK9_9PEZI</name>
<evidence type="ECO:0000313" key="4">
    <source>
        <dbReference type="Proteomes" id="UP000750711"/>
    </source>
</evidence>
<comment type="similarity">
    <text evidence="1">Belongs to the AIM32 family.</text>
</comment>
<comment type="caution">
    <text evidence="3">The sequence shown here is derived from an EMBL/GenBank/DDBJ whole genome shotgun (WGS) entry which is preliminary data.</text>
</comment>
<reference evidence="3" key="1">
    <citation type="submission" date="2021-03" db="EMBL/GenBank/DDBJ databases">
        <title>Comparative genomics and phylogenomic investigation of the class Geoglossomycetes provide insights into ecological specialization and systematics.</title>
        <authorList>
            <person name="Melie T."/>
            <person name="Pirro S."/>
            <person name="Miller A.N."/>
            <person name="Quandt A."/>
        </authorList>
    </citation>
    <scope>NUCLEOTIDE SEQUENCE</scope>
    <source>
        <strain evidence="3">CAQ_001_2017</strain>
    </source>
</reference>
<gene>
    <name evidence="3" type="ORF">GP486_006854</name>
</gene>
<dbReference type="InterPro" id="IPR009737">
    <property type="entry name" value="Aim32/Apd1-like"/>
</dbReference>
<dbReference type="PANTHER" id="PTHR31902">
    <property type="entry name" value="ACTIN PATCHES DISTAL PROTEIN 1"/>
    <property type="match status" value="1"/>
</dbReference>
<dbReference type="AlphaFoldDB" id="A0A9P8IGK9"/>
<dbReference type="Pfam" id="PF06999">
    <property type="entry name" value="Suc_Fer-like"/>
    <property type="match status" value="1"/>
</dbReference>
<protein>
    <recommendedName>
        <fullName evidence="2">Altered inheritance of mitochondria protein 32</fullName>
    </recommendedName>
</protein>
<evidence type="ECO:0000313" key="3">
    <source>
        <dbReference type="EMBL" id="KAH0552948.1"/>
    </source>
</evidence>
<dbReference type="PANTHER" id="PTHR31902:SF7">
    <property type="entry name" value="ALTERED INHERITANCE OF MITOCHONDRIA PROTEIN 32"/>
    <property type="match status" value="1"/>
</dbReference>
<organism evidence="3 4">
    <name type="scientific">Trichoglossum hirsutum</name>
    <dbReference type="NCBI Taxonomy" id="265104"/>
    <lineage>
        <taxon>Eukaryota</taxon>
        <taxon>Fungi</taxon>
        <taxon>Dikarya</taxon>
        <taxon>Ascomycota</taxon>
        <taxon>Pezizomycotina</taxon>
        <taxon>Geoglossomycetes</taxon>
        <taxon>Geoglossales</taxon>
        <taxon>Geoglossaceae</taxon>
        <taxon>Trichoglossum</taxon>
    </lineage>
</organism>
<dbReference type="CDD" id="cd03062">
    <property type="entry name" value="TRX_Fd_Sucrase"/>
    <property type="match status" value="1"/>
</dbReference>
<dbReference type="EMBL" id="JAGHQM010001686">
    <property type="protein sequence ID" value="KAH0552948.1"/>
    <property type="molecule type" value="Genomic_DNA"/>
</dbReference>
<dbReference type="SUPFAM" id="SSF52833">
    <property type="entry name" value="Thioredoxin-like"/>
    <property type="match status" value="1"/>
</dbReference>
<dbReference type="Proteomes" id="UP000750711">
    <property type="component" value="Unassembled WGS sequence"/>
</dbReference>
<accession>A0A9P8IGK9</accession>
<sequence>MEQFVRAYLLPPALHPAHDALTASQRLALTQQPGLRGSFPGSRNVSDILVLICGHGGRDERCGVMGPLLRAEFVRRLSSVGVCEVLKDAPPADPPSMLHATVAKPGVRVGLISHVGGHKFAGNVIIYIPPSSPAANRLAGKGIWYGRVEPRHVEGIIEETIVGGRVIGELFRGGVGEGSQILRI</sequence>
<evidence type="ECO:0000256" key="2">
    <source>
        <dbReference type="ARBA" id="ARBA00040895"/>
    </source>
</evidence>
<evidence type="ECO:0000256" key="1">
    <source>
        <dbReference type="ARBA" id="ARBA00038208"/>
    </source>
</evidence>
<dbReference type="InterPro" id="IPR036249">
    <property type="entry name" value="Thioredoxin-like_sf"/>
</dbReference>
<proteinExistence type="inferred from homology"/>
<dbReference type="Gene3D" id="3.40.30.10">
    <property type="entry name" value="Glutaredoxin"/>
    <property type="match status" value="1"/>
</dbReference>
<keyword evidence="4" id="KW-1185">Reference proteome</keyword>